<organism evidence="1 2">
    <name type="scientific">Ignatzschineria cameli</name>
    <dbReference type="NCBI Taxonomy" id="2182793"/>
    <lineage>
        <taxon>Bacteria</taxon>
        <taxon>Pseudomonadati</taxon>
        <taxon>Pseudomonadota</taxon>
        <taxon>Gammaproteobacteria</taxon>
        <taxon>Cardiobacteriales</taxon>
        <taxon>Ignatzschineriaceae</taxon>
        <taxon>Ignatzschineria</taxon>
    </lineage>
</organism>
<dbReference type="SUPFAM" id="SSF52540">
    <property type="entry name" value="P-loop containing nucleoside triphosphate hydrolases"/>
    <property type="match status" value="1"/>
</dbReference>
<reference evidence="2" key="1">
    <citation type="submission" date="2018-05" db="EMBL/GenBank/DDBJ databases">
        <title>Ignatzschineria dubaiensis sp. nov., isolated from necrotic foot tissues of dromedaries (Camelus dromedarius) and associated maggots in Dubai, United Arab Emirates.</title>
        <authorList>
            <person name="Tsang C.C."/>
            <person name="Tang J.Y.M."/>
            <person name="Fong J.Y.H."/>
            <person name="Kinne J."/>
            <person name="Lee H.H."/>
            <person name="Joseph M."/>
            <person name="Jose S."/>
            <person name="Schuster R.K."/>
            <person name="Tang Y."/>
            <person name="Sivakumar S."/>
            <person name="Chen J.H.K."/>
            <person name="Teng J.L.L."/>
            <person name="Lau S.K.P."/>
            <person name="Wernery U."/>
            <person name="Woo P.C.Y."/>
        </authorList>
    </citation>
    <scope>NUCLEOTIDE SEQUENCE [LARGE SCALE GENOMIC DNA]</scope>
    <source>
        <strain evidence="2">UAE-HKU57</strain>
    </source>
</reference>
<evidence type="ECO:0000313" key="2">
    <source>
        <dbReference type="Proteomes" id="UP000245059"/>
    </source>
</evidence>
<dbReference type="Gene3D" id="3.40.50.300">
    <property type="entry name" value="P-loop containing nucleotide triphosphate hydrolases"/>
    <property type="match status" value="1"/>
</dbReference>
<dbReference type="InterPro" id="IPR027417">
    <property type="entry name" value="P-loop_NTPase"/>
</dbReference>
<sequence length="1116" mass="127041">MESKNFFNKYVKINENFKKSTNLSHDKGNTLFLKDFILSPSNQENLEYIVSATQNGQGAFTFTGPYGSGKSSFALFLSELLASSNKEAYKICYEKITNQDLQKNSYISSSKKRTIIPVVGEPISPLLLLSNALGCEPTSHAILEDIRQRIAKDDGFILIVDEMGKLLEHSTLDSHHDIYLFQQIAELANNSDGRFIFIGILHQSFIEYASGLNKNTQDEWYKIHGRFSDLVIDTSNEEKLDLIGKTITYKEKPKNLDSALTEATIETIKKNRPINEISYKELLSACWPLNPIIALLLGPLSLKSFGQNQRSIFTFLSSEEPGSFQNFLNSTPYSENKLYGIDRFWEYIKSNFDFVLSRSADSRRWILAQEVLDKLYAQASVSKIDVELAATILKLISLLEIFRGNTGLVASNKIIRSLFISNQKDENDLFSLSSSDIDETLEKLCDLSLIREAYDKSGYVLFDGSDFDIDAALTDALQQVVSVDYVKLNKIASFQPIVAKKHYHETGTMRWMELSLIPFNVWQEQKGKIKAKLDNTKFGAWIILIPETKTEYDVAKLALQERDNFNKTQPIVLSLTPHFEVINNYAKELLALEWIEKNTPSLIGDRIARHEIENRKSHLSLAIREIIADLKRETEWYTDKLIGKLSDASMSRVASDLATEAFSKSLSIHTELLNNNKPSGSANGAVNALLRRMVLNRGEKDLGFEEGKYPAEWGLYKILLEQTGIYQKQYGSEYYLLGMPKDSKLLQLWDDTDLFLAERDKCTVKEIYKFWEQSPYGIKKGLHSSLFLTYILSKEGNIAAYLQGMYLPEISELFVDYLIKESNDVEIKYIDMSESRQDYVRQLHHDLSKEFKSFKYCQPNTLDISRKLVAFINNLNPWIMRTKKLTRPTMRLRDLLKGASDPNKLIFEDIANLYNLPIDNLDKEGLRPLIDSLKELEDAYPNLINNLSGVLYTALQIDPDSIDLEALHQRAESVNHVTGDFRIDALASRLSVFDPNNREDIAGIASLAANKPIRDWIDLDVERAVIELGVLCDGFKRAELYTHLKGRPSSRRSFVVMSSFNGEDIQQDIDFSLPAEAVPAIDTIKKAVREKLVDKYDIDVLRAALLELSLELSEEK</sequence>
<proteinExistence type="predicted"/>
<name>A0A2U2AKC7_9GAMM</name>
<dbReference type="Proteomes" id="UP000245059">
    <property type="component" value="Unassembled WGS sequence"/>
</dbReference>
<comment type="caution">
    <text evidence="1">The sequence shown here is derived from an EMBL/GenBank/DDBJ whole genome shotgun (WGS) entry which is preliminary data.</text>
</comment>
<protein>
    <recommendedName>
        <fullName evidence="3">ATP-binding protein</fullName>
    </recommendedName>
</protein>
<evidence type="ECO:0008006" key="3">
    <source>
        <dbReference type="Google" id="ProtNLM"/>
    </source>
</evidence>
<gene>
    <name evidence="1" type="ORF">DC077_10125</name>
</gene>
<evidence type="ECO:0000313" key="1">
    <source>
        <dbReference type="EMBL" id="PWD83308.1"/>
    </source>
</evidence>
<accession>A0A2U2AKC7</accession>
<dbReference type="AlphaFoldDB" id="A0A2U2AKC7"/>
<dbReference type="EMBL" id="QEWW01000014">
    <property type="protein sequence ID" value="PWD83308.1"/>
    <property type="molecule type" value="Genomic_DNA"/>
</dbReference>